<comment type="caution">
    <text evidence="11">The sequence shown here is derived from an EMBL/GenBank/DDBJ whole genome shotgun (WGS) entry which is preliminary data.</text>
</comment>
<organism evidence="11 12">
    <name type="scientific">Draconibacterium aestuarii</name>
    <dbReference type="NCBI Taxonomy" id="2998507"/>
    <lineage>
        <taxon>Bacteria</taxon>
        <taxon>Pseudomonadati</taxon>
        <taxon>Bacteroidota</taxon>
        <taxon>Bacteroidia</taxon>
        <taxon>Marinilabiliales</taxon>
        <taxon>Prolixibacteraceae</taxon>
        <taxon>Draconibacterium</taxon>
    </lineage>
</organism>
<dbReference type="PANTHER" id="PTHR43547:SF2">
    <property type="entry name" value="HYBRID SIGNAL TRANSDUCTION HISTIDINE KINASE C"/>
    <property type="match status" value="1"/>
</dbReference>
<dbReference type="GO" id="GO:0043565">
    <property type="term" value="F:sequence-specific DNA binding"/>
    <property type="evidence" value="ECO:0007669"/>
    <property type="project" value="InterPro"/>
</dbReference>
<proteinExistence type="predicted"/>
<dbReference type="Gene3D" id="2.130.10.10">
    <property type="entry name" value="YVTN repeat-like/Quinoprotein amine dehydrogenase"/>
    <property type="match status" value="2"/>
</dbReference>
<dbReference type="SUPFAM" id="SSF55874">
    <property type="entry name" value="ATPase domain of HSP90 chaperone/DNA topoisomerase II/histidine kinase"/>
    <property type="match status" value="1"/>
</dbReference>
<dbReference type="PROSITE" id="PS01124">
    <property type="entry name" value="HTH_ARAC_FAMILY_2"/>
    <property type="match status" value="1"/>
</dbReference>
<dbReference type="Gene3D" id="3.30.565.10">
    <property type="entry name" value="Histidine kinase-like ATPase, C-terminal domain"/>
    <property type="match status" value="1"/>
</dbReference>
<dbReference type="PROSITE" id="PS50110">
    <property type="entry name" value="RESPONSE_REGULATORY"/>
    <property type="match status" value="1"/>
</dbReference>
<feature type="signal peptide" evidence="7">
    <location>
        <begin position="1"/>
        <end position="20"/>
    </location>
</feature>
<dbReference type="Pfam" id="PF07495">
    <property type="entry name" value="Y_Y_Y"/>
    <property type="match status" value="1"/>
</dbReference>
<dbReference type="GO" id="GO:0000155">
    <property type="term" value="F:phosphorelay sensor kinase activity"/>
    <property type="evidence" value="ECO:0007669"/>
    <property type="project" value="InterPro"/>
</dbReference>
<dbReference type="Gene3D" id="2.60.40.10">
    <property type="entry name" value="Immunoglobulins"/>
    <property type="match status" value="1"/>
</dbReference>
<feature type="domain" description="Response regulatory" evidence="10">
    <location>
        <begin position="1099"/>
        <end position="1214"/>
    </location>
</feature>
<dbReference type="InterPro" id="IPR018060">
    <property type="entry name" value="HTH_AraC"/>
</dbReference>
<keyword evidence="3 6" id="KW-0597">Phosphoprotein</keyword>
<evidence type="ECO:0000256" key="3">
    <source>
        <dbReference type="ARBA" id="ARBA00022553"/>
    </source>
</evidence>
<dbReference type="CDD" id="cd00082">
    <property type="entry name" value="HisKA"/>
    <property type="match status" value="1"/>
</dbReference>
<dbReference type="InterPro" id="IPR036097">
    <property type="entry name" value="HisK_dim/P_sf"/>
</dbReference>
<dbReference type="Gene3D" id="1.10.10.60">
    <property type="entry name" value="Homeodomain-like"/>
    <property type="match status" value="2"/>
</dbReference>
<keyword evidence="4" id="KW-0805">Transcription regulation</keyword>
<dbReference type="Pfam" id="PF02518">
    <property type="entry name" value="HATPase_c"/>
    <property type="match status" value="1"/>
</dbReference>
<dbReference type="SUPFAM" id="SSF63829">
    <property type="entry name" value="Calcium-dependent phosphotriesterase"/>
    <property type="match status" value="2"/>
</dbReference>
<dbReference type="Pfam" id="PF00512">
    <property type="entry name" value="HisKA"/>
    <property type="match status" value="1"/>
</dbReference>
<dbReference type="InterPro" id="IPR036890">
    <property type="entry name" value="HATPase_C_sf"/>
</dbReference>
<evidence type="ECO:0000256" key="5">
    <source>
        <dbReference type="ARBA" id="ARBA00023163"/>
    </source>
</evidence>
<dbReference type="InterPro" id="IPR015943">
    <property type="entry name" value="WD40/YVTN_repeat-like_dom_sf"/>
</dbReference>
<dbReference type="EC" id="2.7.13.3" evidence="2"/>
<keyword evidence="5" id="KW-0804">Transcription</keyword>
<dbReference type="Pfam" id="PF00072">
    <property type="entry name" value="Response_reg"/>
    <property type="match status" value="1"/>
</dbReference>
<dbReference type="InterPro" id="IPR001789">
    <property type="entry name" value="Sig_transdc_resp-reg_receiver"/>
</dbReference>
<dbReference type="Gene3D" id="3.40.50.2300">
    <property type="match status" value="1"/>
</dbReference>
<dbReference type="EMBL" id="JAPOHD010000005">
    <property type="protein sequence ID" value="MCY1719040.1"/>
    <property type="molecule type" value="Genomic_DNA"/>
</dbReference>
<evidence type="ECO:0000256" key="2">
    <source>
        <dbReference type="ARBA" id="ARBA00012438"/>
    </source>
</evidence>
<dbReference type="Proteomes" id="UP001145087">
    <property type="component" value="Unassembled WGS sequence"/>
</dbReference>
<dbReference type="InterPro" id="IPR011047">
    <property type="entry name" value="Quinoprotein_ADH-like_sf"/>
</dbReference>
<dbReference type="InterPro" id="IPR004358">
    <property type="entry name" value="Sig_transdc_His_kin-like_C"/>
</dbReference>
<dbReference type="SUPFAM" id="SSF46689">
    <property type="entry name" value="Homeodomain-like"/>
    <property type="match status" value="1"/>
</dbReference>
<dbReference type="InterPro" id="IPR003661">
    <property type="entry name" value="HisK_dim/P_dom"/>
</dbReference>
<evidence type="ECO:0000256" key="6">
    <source>
        <dbReference type="PROSITE-ProRule" id="PRU00169"/>
    </source>
</evidence>
<dbReference type="Pfam" id="PF07494">
    <property type="entry name" value="Reg_prop"/>
    <property type="match status" value="1"/>
</dbReference>
<sequence length="1352" mass="156026">MKPKLFLVLLFCFISLQLLSQVDDITFRRISPPGGFSFQAVHIIKQDLMGYIWMGSSDGVIRYDSKEVIRFAHRPNKINSLPCDQVTGIVVDRKNNVWVSTVEGLCLFNHKKQQFEPFSYTYEDGKVANKLIQSIIIDGNDKLWIADMNFVGYLDQEKNQLVRIKQHLNETPRLLYTDDTNRLWLGTQDGTIYLILANENRIEKKIDGPGSYVRTIFATNDQIWVGYDTHGARLYDMDGNLINHYYYTGDRDFNLETASIRKIWRDTRGRIWIGSYYGLFLDTGKELVHFDQENYKGLPHNSIYGIYEDKQGGIWISTWSGGVAYLHHSDNKFNTYRHSLNPNTLSANMVSSFAQTSDGELYVGTELDGLNKFDPKSQKFHKVKILKNDGILNVKSLCTDDYGGLWVGSAFNGLFYREKGKTEFKHFTLGPENGQGTSRIQVYALCKSDSGIWIGSSTGGLLFYSYQKKEIVRLSNEYLLSQLNRINVRSFVLDSRNNLWMASLTGMFQLHLPSGKLKRFNTDEEADYKTKSPAFFFVTELSDGRIWMGSRAHGIEIYDPKTDELSSFNAKGLLKQQDVYGIIERYNNSIWITSNNGLILYELEKDMVRRFDITDGIQGNLFNPGAIFKDADNALYLGGTNGFTRLSANRVKLNELKPNVLISKVEVNHKKIIPTQLGINNFEKLVLTPKETTLKFHFSADNYLLSEKNRFMYRLTNYFNEWVGEETDGTATFINVPAGNYVFEVLACNNDGVWNDLPARLPVEIKQFWYKSNVAIVLNSLALLFILLGILNFFREQAKLKKTLFIETVKHEQEEQLHEMKLQFFTNISHEFRTPLTLINWPVKNLLESENLTPEQHEQLKTVKRNTNRLLGLINQIMDIRKVERGKIKLRISKIELVEFVRERVLSFSEEAKQKNIEFLFNHDRDTFMIEADEEKLDKIIYNILSNAFKFTPLNGKISVTLFDNHLQKSNYFSNQLSFGKIEKEELFEIQVLDNGVGIDSEDLPNVFDRFEQGKKSNTREFSSGIGLHLCKEYTLLHRGEIIVQTTPGEGSCFSVRIPTKQKAQKILYENQTKVKNINSWQPQEKLLLQTKKFNVNTKLLVVEDNEELRKYIIDFLQKFYTIESAQNGQQGLEILKTQNIQLIISDVMMPEMDGFEFCKIVKSQIETSHIPVILLTALSSAENTSTGLEKGADAYIAKPFDENVLISQIANLLQQRKRLQENYTQKFISKQPMEIGSLDNYFLNKVNTVIENNIENEEFSVEKLASEMGFSRSQLHRKLKHISNYTSSEYIMMVRIRKATTLLETRKYSIDEVAFKTGFNSHSYFTKCFKKFVHKSPKEYLKNENTKTVST</sequence>
<evidence type="ECO:0000256" key="7">
    <source>
        <dbReference type="SAM" id="SignalP"/>
    </source>
</evidence>
<dbReference type="PANTHER" id="PTHR43547">
    <property type="entry name" value="TWO-COMPONENT HISTIDINE KINASE"/>
    <property type="match status" value="1"/>
</dbReference>
<evidence type="ECO:0000256" key="4">
    <source>
        <dbReference type="ARBA" id="ARBA00023015"/>
    </source>
</evidence>
<keyword evidence="12" id="KW-1185">Reference proteome</keyword>
<feature type="domain" description="HTH araC/xylS-type" evidence="8">
    <location>
        <begin position="1245"/>
        <end position="1344"/>
    </location>
</feature>
<feature type="chain" id="PRO_5040786848" description="histidine kinase" evidence="7">
    <location>
        <begin position="21"/>
        <end position="1352"/>
    </location>
</feature>
<gene>
    <name evidence="11" type="ORF">OU798_01715</name>
</gene>
<comment type="catalytic activity">
    <reaction evidence="1">
        <text>ATP + protein L-histidine = ADP + protein N-phospho-L-histidine.</text>
        <dbReference type="EC" id="2.7.13.3"/>
    </reaction>
</comment>
<evidence type="ECO:0000313" key="11">
    <source>
        <dbReference type="EMBL" id="MCY1719040.1"/>
    </source>
</evidence>
<dbReference type="InterPro" id="IPR011123">
    <property type="entry name" value="Y_Y_Y"/>
</dbReference>
<dbReference type="SMART" id="SM00448">
    <property type="entry name" value="REC"/>
    <property type="match status" value="1"/>
</dbReference>
<dbReference type="FunFam" id="1.10.287.130:FF:000045">
    <property type="entry name" value="Two-component system sensor histidine kinase/response regulator"/>
    <property type="match status" value="1"/>
</dbReference>
<keyword evidence="7" id="KW-0732">Signal</keyword>
<evidence type="ECO:0000259" key="9">
    <source>
        <dbReference type="PROSITE" id="PS50109"/>
    </source>
</evidence>
<feature type="domain" description="Histidine kinase" evidence="9">
    <location>
        <begin position="827"/>
        <end position="1062"/>
    </location>
</feature>
<accession>A0A9X3J5X5</accession>
<dbReference type="InterPro" id="IPR011110">
    <property type="entry name" value="Reg_prop"/>
</dbReference>
<dbReference type="InterPro" id="IPR005467">
    <property type="entry name" value="His_kinase_dom"/>
</dbReference>
<dbReference type="Pfam" id="PF12833">
    <property type="entry name" value="HTH_18"/>
    <property type="match status" value="1"/>
</dbReference>
<dbReference type="SMART" id="SM00388">
    <property type="entry name" value="HisKA"/>
    <property type="match status" value="1"/>
</dbReference>
<dbReference type="SMART" id="SM00342">
    <property type="entry name" value="HTH_ARAC"/>
    <property type="match status" value="1"/>
</dbReference>
<dbReference type="InterPro" id="IPR009057">
    <property type="entry name" value="Homeodomain-like_sf"/>
</dbReference>
<dbReference type="PRINTS" id="PR00344">
    <property type="entry name" value="BCTRLSENSOR"/>
</dbReference>
<evidence type="ECO:0000313" key="12">
    <source>
        <dbReference type="Proteomes" id="UP001145087"/>
    </source>
</evidence>
<dbReference type="SUPFAM" id="SSF52172">
    <property type="entry name" value="CheY-like"/>
    <property type="match status" value="1"/>
</dbReference>
<dbReference type="SUPFAM" id="SSF50998">
    <property type="entry name" value="Quinoprotein alcohol dehydrogenase-like"/>
    <property type="match status" value="1"/>
</dbReference>
<reference evidence="11" key="1">
    <citation type="submission" date="2022-11" db="EMBL/GenBank/DDBJ databases">
        <title>Marilongibacter aestuarii gen. nov., sp. nov., isolated from tidal flat sediment.</title>
        <authorList>
            <person name="Jiayan W."/>
        </authorList>
    </citation>
    <scope>NUCLEOTIDE SEQUENCE</scope>
    <source>
        <strain evidence="11">Z1-6</strain>
    </source>
</reference>
<evidence type="ECO:0000256" key="1">
    <source>
        <dbReference type="ARBA" id="ARBA00000085"/>
    </source>
</evidence>
<dbReference type="InterPro" id="IPR013783">
    <property type="entry name" value="Ig-like_fold"/>
</dbReference>
<dbReference type="GO" id="GO:0003700">
    <property type="term" value="F:DNA-binding transcription factor activity"/>
    <property type="evidence" value="ECO:0007669"/>
    <property type="project" value="InterPro"/>
</dbReference>
<dbReference type="SUPFAM" id="SSF47384">
    <property type="entry name" value="Homodimeric domain of signal transducing histidine kinase"/>
    <property type="match status" value="1"/>
</dbReference>
<evidence type="ECO:0000259" key="8">
    <source>
        <dbReference type="PROSITE" id="PS01124"/>
    </source>
</evidence>
<protein>
    <recommendedName>
        <fullName evidence="2">histidine kinase</fullName>
        <ecNumber evidence="2">2.7.13.3</ecNumber>
    </recommendedName>
</protein>
<dbReference type="InterPro" id="IPR003594">
    <property type="entry name" value="HATPase_dom"/>
</dbReference>
<name>A0A9X3J5X5_9BACT</name>
<dbReference type="PROSITE" id="PS50109">
    <property type="entry name" value="HIS_KIN"/>
    <property type="match status" value="1"/>
</dbReference>
<evidence type="ECO:0000259" key="10">
    <source>
        <dbReference type="PROSITE" id="PS50110"/>
    </source>
</evidence>
<feature type="modified residue" description="4-aspartylphosphate" evidence="6">
    <location>
        <position position="1147"/>
    </location>
</feature>
<dbReference type="SMART" id="SM00387">
    <property type="entry name" value="HATPase_c"/>
    <property type="match status" value="1"/>
</dbReference>
<dbReference type="FunFam" id="3.40.50.2300:FF:000138">
    <property type="entry name" value="Two-component system sensor histidine kinase/response regulator"/>
    <property type="match status" value="1"/>
</dbReference>
<dbReference type="Gene3D" id="1.10.287.130">
    <property type="match status" value="1"/>
</dbReference>
<dbReference type="RefSeq" id="WP_343331377.1">
    <property type="nucleotide sequence ID" value="NZ_JAPOHD010000005.1"/>
</dbReference>
<dbReference type="InterPro" id="IPR011006">
    <property type="entry name" value="CheY-like_superfamily"/>
</dbReference>